<dbReference type="RefSeq" id="WP_133591796.1">
    <property type="nucleotide sequence ID" value="NZ_CP037953.1"/>
</dbReference>
<dbReference type="PANTHER" id="PTHR33231">
    <property type="entry name" value="30S RIBOSOMAL PROTEIN"/>
    <property type="match status" value="1"/>
</dbReference>
<dbReference type="Gene3D" id="3.30.160.100">
    <property type="entry name" value="Ribosome hibernation promotion factor-like"/>
    <property type="match status" value="1"/>
</dbReference>
<protein>
    <recommendedName>
        <fullName evidence="4">Ribosome hibernation promoting factor</fullName>
    </recommendedName>
    <alternativeName>
        <fullName evidence="5">Hibernation factor HPF</fullName>
    </alternativeName>
</protein>
<evidence type="ECO:0000256" key="6">
    <source>
        <dbReference type="ARBA" id="ARBA00055287"/>
    </source>
</evidence>
<organism evidence="7 8">
    <name type="scientific">Permianibacter aggregans</name>
    <dbReference type="NCBI Taxonomy" id="1510150"/>
    <lineage>
        <taxon>Bacteria</taxon>
        <taxon>Pseudomonadati</taxon>
        <taxon>Pseudomonadota</taxon>
        <taxon>Gammaproteobacteria</taxon>
        <taxon>Pseudomonadales</taxon>
        <taxon>Pseudomonadaceae</taxon>
        <taxon>Permianibacter</taxon>
    </lineage>
</organism>
<dbReference type="PANTHER" id="PTHR33231:SF1">
    <property type="entry name" value="30S RIBOSOMAL PROTEIN"/>
    <property type="match status" value="1"/>
</dbReference>
<dbReference type="Proteomes" id="UP000295375">
    <property type="component" value="Unassembled WGS sequence"/>
</dbReference>
<reference evidence="7 8" key="1">
    <citation type="submission" date="2019-03" db="EMBL/GenBank/DDBJ databases">
        <title>Genomic Encyclopedia of Type Strains, Phase IV (KMG-IV): sequencing the most valuable type-strain genomes for metagenomic binning, comparative biology and taxonomic classification.</title>
        <authorList>
            <person name="Goeker M."/>
        </authorList>
    </citation>
    <scope>NUCLEOTIDE SEQUENCE [LARGE SCALE GENOMIC DNA]</scope>
    <source>
        <strain evidence="7 8">DSM 103792</strain>
    </source>
</reference>
<evidence type="ECO:0000256" key="5">
    <source>
        <dbReference type="ARBA" id="ARBA00041319"/>
    </source>
</evidence>
<accession>A0A4R6UIA6</accession>
<comment type="similarity">
    <text evidence="2">Belongs to the HPF/YfiA ribosome-associated protein family. Short HPF subfamily.</text>
</comment>
<keyword evidence="1" id="KW-0810">Translation regulation</keyword>
<sequence>MQINLTGHHVEITDAIRSFVNEKFQKLTRHFDNITNVHVVLTVEKLRQKAEAKINLSGGEIYADCEDANMYTAIDLLIDKLDRQVIKHKEMMRGH</sequence>
<dbReference type="GO" id="GO:0043024">
    <property type="term" value="F:ribosomal small subunit binding"/>
    <property type="evidence" value="ECO:0007669"/>
    <property type="project" value="TreeGrafter"/>
</dbReference>
<evidence type="ECO:0000313" key="7">
    <source>
        <dbReference type="EMBL" id="TDQ46541.1"/>
    </source>
</evidence>
<evidence type="ECO:0000313" key="8">
    <source>
        <dbReference type="Proteomes" id="UP000295375"/>
    </source>
</evidence>
<dbReference type="Pfam" id="PF02482">
    <property type="entry name" value="Ribosomal_S30AE"/>
    <property type="match status" value="1"/>
</dbReference>
<comment type="caution">
    <text evidence="7">The sequence shown here is derived from an EMBL/GenBank/DDBJ whole genome shotgun (WGS) entry which is preliminary data.</text>
</comment>
<gene>
    <name evidence="7" type="ORF">EV696_11382</name>
</gene>
<dbReference type="SUPFAM" id="SSF69754">
    <property type="entry name" value="Ribosome binding protein Y (YfiA homologue)"/>
    <property type="match status" value="1"/>
</dbReference>
<dbReference type="InterPro" id="IPR036567">
    <property type="entry name" value="RHF-like"/>
</dbReference>
<dbReference type="CDD" id="cd00552">
    <property type="entry name" value="RaiA"/>
    <property type="match status" value="1"/>
</dbReference>
<dbReference type="InterPro" id="IPR050574">
    <property type="entry name" value="HPF/YfiA_ribosome-assoc"/>
</dbReference>
<evidence type="ECO:0000256" key="1">
    <source>
        <dbReference type="ARBA" id="ARBA00022845"/>
    </source>
</evidence>
<dbReference type="EMBL" id="SNYM01000013">
    <property type="protein sequence ID" value="TDQ46541.1"/>
    <property type="molecule type" value="Genomic_DNA"/>
</dbReference>
<evidence type="ECO:0000256" key="4">
    <source>
        <dbReference type="ARBA" id="ARBA00041148"/>
    </source>
</evidence>
<proteinExistence type="inferred from homology"/>
<evidence type="ECO:0000256" key="2">
    <source>
        <dbReference type="ARBA" id="ARBA00038434"/>
    </source>
</evidence>
<dbReference type="FunFam" id="3.30.160.100:FF:000001">
    <property type="entry name" value="Ribosome hibernation promoting factor"/>
    <property type="match status" value="1"/>
</dbReference>
<dbReference type="OrthoDB" id="9795980at2"/>
<comment type="subunit">
    <text evidence="3">Associates exclusively with 100S ribosomes, which are dimers of 70S ribosomes.</text>
</comment>
<evidence type="ECO:0000256" key="3">
    <source>
        <dbReference type="ARBA" id="ARBA00038695"/>
    </source>
</evidence>
<dbReference type="InterPro" id="IPR003489">
    <property type="entry name" value="RHF/RaiA"/>
</dbReference>
<name>A0A4R6UIA6_9GAMM</name>
<comment type="function">
    <text evidence="6">During stationary phase, promotes and stabilizes dimerization of 70S ribosomes by the ribosome modulation factor (RMF), leading to the formation of inactive 100S ribosomes.</text>
</comment>
<keyword evidence="8" id="KW-1185">Reference proteome</keyword>
<dbReference type="NCBIfam" id="TIGR00741">
    <property type="entry name" value="yfiA"/>
    <property type="match status" value="1"/>
</dbReference>
<dbReference type="GO" id="GO:0022627">
    <property type="term" value="C:cytosolic small ribosomal subunit"/>
    <property type="evidence" value="ECO:0007669"/>
    <property type="project" value="TreeGrafter"/>
</dbReference>
<dbReference type="AlphaFoldDB" id="A0A4R6UIA6"/>
<dbReference type="GO" id="GO:0045900">
    <property type="term" value="P:negative regulation of translational elongation"/>
    <property type="evidence" value="ECO:0007669"/>
    <property type="project" value="TreeGrafter"/>
</dbReference>